<evidence type="ECO:0000313" key="3">
    <source>
        <dbReference type="Proteomes" id="UP000400924"/>
    </source>
</evidence>
<dbReference type="PANTHER" id="PTHR45527:SF1">
    <property type="entry name" value="FATTY ACID SYNTHASE"/>
    <property type="match status" value="1"/>
</dbReference>
<dbReference type="Gene3D" id="3.30.559.10">
    <property type="entry name" value="Chloramphenicol acetyltransferase-like domain"/>
    <property type="match status" value="1"/>
</dbReference>
<reference evidence="2 3" key="1">
    <citation type="submission" date="2019-07" db="EMBL/GenBank/DDBJ databases">
        <title>New species of Amycolatopsis and Streptomyces.</title>
        <authorList>
            <person name="Duangmal K."/>
            <person name="Teo W.F.A."/>
            <person name="Lipun K."/>
        </authorList>
    </citation>
    <scope>NUCLEOTIDE SEQUENCE [LARGE SCALE GENOMIC DNA]</scope>
    <source>
        <strain evidence="2 3">NBRC 106415</strain>
    </source>
</reference>
<dbReference type="GO" id="GO:0003824">
    <property type="term" value="F:catalytic activity"/>
    <property type="evidence" value="ECO:0007669"/>
    <property type="project" value="InterPro"/>
</dbReference>
<dbReference type="GO" id="GO:0043041">
    <property type="term" value="P:amino acid activation for nonribosomal peptide biosynthetic process"/>
    <property type="evidence" value="ECO:0007669"/>
    <property type="project" value="TreeGrafter"/>
</dbReference>
<dbReference type="PANTHER" id="PTHR45527">
    <property type="entry name" value="NONRIBOSOMAL PEPTIDE SYNTHETASE"/>
    <property type="match status" value="1"/>
</dbReference>
<dbReference type="InterPro" id="IPR001242">
    <property type="entry name" value="Condensation_dom"/>
</dbReference>
<organism evidence="2 3">
    <name type="scientific">Streptomyces spongiae</name>
    <dbReference type="NCBI Taxonomy" id="565072"/>
    <lineage>
        <taxon>Bacteria</taxon>
        <taxon>Bacillati</taxon>
        <taxon>Actinomycetota</taxon>
        <taxon>Actinomycetes</taxon>
        <taxon>Kitasatosporales</taxon>
        <taxon>Streptomycetaceae</taxon>
        <taxon>Streptomyces</taxon>
    </lineage>
</organism>
<dbReference type="Pfam" id="PF00668">
    <property type="entry name" value="Condensation"/>
    <property type="match status" value="1"/>
</dbReference>
<dbReference type="Gene3D" id="3.30.559.30">
    <property type="entry name" value="Nonribosomal peptide synthetase, condensation domain"/>
    <property type="match status" value="1"/>
</dbReference>
<dbReference type="EMBL" id="VJZC01000232">
    <property type="protein sequence ID" value="MPY60675.1"/>
    <property type="molecule type" value="Genomic_DNA"/>
</dbReference>
<comment type="caution">
    <text evidence="2">The sequence shown here is derived from an EMBL/GenBank/DDBJ whole genome shotgun (WGS) entry which is preliminary data.</text>
</comment>
<protein>
    <recommendedName>
        <fullName evidence="1">Condensation domain-containing protein</fullName>
    </recommendedName>
</protein>
<feature type="domain" description="Condensation" evidence="1">
    <location>
        <begin position="19"/>
        <end position="324"/>
    </location>
</feature>
<dbReference type="GO" id="GO:0031177">
    <property type="term" value="F:phosphopantetheine binding"/>
    <property type="evidence" value="ECO:0007669"/>
    <property type="project" value="TreeGrafter"/>
</dbReference>
<dbReference type="GO" id="GO:0008610">
    <property type="term" value="P:lipid biosynthetic process"/>
    <property type="evidence" value="ECO:0007669"/>
    <property type="project" value="UniProtKB-ARBA"/>
</dbReference>
<sequence length="554" mass="61350">MATGERTRQFIDFKGKTSGIYDLTWSQKQVCSWMEQTAPHIANMNLAGLIEVERGVSVDDVVAALRVVIERHEALRTRVYLDPAGMYRQVVHSSGRIPIDIRECLTGDEAETELAEIKAMPFTTVEWPLRVSVLVSAGEVVKIAVCVSHVVTDGWGMGVLHSEMTDLLSGDAEAKEALLEKPVLQPREQAAWERVDGDSATRRAEAFSAEQLKHFPNQRFPLPRQVPESPRFPEIMMESRASALAAARLSEELQVTPHTVVVGAISVLLSALGRVDRATFRLFCSNRLSKASQSSLGSFYQVVPVSVEVGDLPFREVVKNAWKKTMGAYLLGPGDPVRLEALPELVTQERGVKPDLECFVNLHSLKSADALKAASGVDSEVREVTRFWKRGGNEIWEPGKFYFDVWNVTERLVVSLWGDTELFPSDVLSSALSSLEGILVRGAADSDLSASEVIQEVGDLLDAPMRSGLEYVDTCWVDLAEVRQALIECLSPDGVEVVLDHGVDSAERRMVAYLDLGDRKITPEEIHHLVVGGLRGRRFVRAPHRYVIRDRSQG</sequence>
<keyword evidence="3" id="KW-1185">Reference proteome</keyword>
<evidence type="ECO:0000259" key="1">
    <source>
        <dbReference type="Pfam" id="PF00668"/>
    </source>
</evidence>
<dbReference type="InterPro" id="IPR023213">
    <property type="entry name" value="CAT-like_dom_sf"/>
</dbReference>
<dbReference type="GO" id="GO:0044550">
    <property type="term" value="P:secondary metabolite biosynthetic process"/>
    <property type="evidence" value="ECO:0007669"/>
    <property type="project" value="TreeGrafter"/>
</dbReference>
<proteinExistence type="predicted"/>
<accession>A0A5N8XQ23</accession>
<dbReference type="OrthoDB" id="3528137at2"/>
<dbReference type="GO" id="GO:0005737">
    <property type="term" value="C:cytoplasm"/>
    <property type="evidence" value="ECO:0007669"/>
    <property type="project" value="TreeGrafter"/>
</dbReference>
<evidence type="ECO:0000313" key="2">
    <source>
        <dbReference type="EMBL" id="MPY60675.1"/>
    </source>
</evidence>
<dbReference type="RefSeq" id="WP_152774137.1">
    <property type="nucleotide sequence ID" value="NZ_VJZC01000232.1"/>
</dbReference>
<dbReference type="SUPFAM" id="SSF52777">
    <property type="entry name" value="CoA-dependent acyltransferases"/>
    <property type="match status" value="2"/>
</dbReference>
<dbReference type="Proteomes" id="UP000400924">
    <property type="component" value="Unassembled WGS sequence"/>
</dbReference>
<dbReference type="AlphaFoldDB" id="A0A5N8XQ23"/>
<name>A0A5N8XQ23_9ACTN</name>
<gene>
    <name evidence="2" type="ORF">FNH08_27075</name>
</gene>